<dbReference type="AlphaFoldDB" id="A0A8J5YZT0"/>
<name>A0A8J5YZT0_9ROSI</name>
<dbReference type="Proteomes" id="UP000701853">
    <property type="component" value="Chromosome 3"/>
</dbReference>
<accession>A0A8J5YZT0</accession>
<evidence type="ECO:0000313" key="3">
    <source>
        <dbReference type="Proteomes" id="UP000701853"/>
    </source>
</evidence>
<keyword evidence="1" id="KW-0812">Transmembrane</keyword>
<evidence type="ECO:0000313" key="2">
    <source>
        <dbReference type="EMBL" id="KAG8499788.1"/>
    </source>
</evidence>
<comment type="caution">
    <text evidence="2">The sequence shown here is derived from an EMBL/GenBank/DDBJ whole genome shotgun (WGS) entry which is preliminary data.</text>
</comment>
<keyword evidence="1" id="KW-1133">Transmembrane helix</keyword>
<proteinExistence type="predicted"/>
<dbReference type="EMBL" id="JAHUZN010000003">
    <property type="protein sequence ID" value="KAG8499788.1"/>
    <property type="molecule type" value="Genomic_DNA"/>
</dbReference>
<sequence>MAKVLEVGERAANKVLHYMEMHCVASTLGGLITMYFNNGKLKLLLLFSFFPFFFRFSRRYILKRL</sequence>
<gene>
    <name evidence="2" type="ORF">CXB51_006620</name>
</gene>
<keyword evidence="1" id="KW-0472">Membrane</keyword>
<feature type="transmembrane region" description="Helical" evidence="1">
    <location>
        <begin position="43"/>
        <end position="61"/>
    </location>
</feature>
<keyword evidence="3" id="KW-1185">Reference proteome</keyword>
<protein>
    <submittedName>
        <fullName evidence="2">Uncharacterized protein</fullName>
    </submittedName>
</protein>
<reference evidence="2 3" key="1">
    <citation type="journal article" date="2021" name="bioRxiv">
        <title>The Gossypium anomalum genome as a resource for cotton improvement and evolutionary analysis of hybrid incompatibility.</title>
        <authorList>
            <person name="Grover C.E."/>
            <person name="Yuan D."/>
            <person name="Arick M.A."/>
            <person name="Miller E.R."/>
            <person name="Hu G."/>
            <person name="Peterson D.G."/>
            <person name="Wendel J.F."/>
            <person name="Udall J.A."/>
        </authorList>
    </citation>
    <scope>NUCLEOTIDE SEQUENCE [LARGE SCALE GENOMIC DNA]</scope>
    <source>
        <strain evidence="2">JFW-Udall</strain>
        <tissue evidence="2">Leaf</tissue>
    </source>
</reference>
<organism evidence="2 3">
    <name type="scientific">Gossypium anomalum</name>
    <dbReference type="NCBI Taxonomy" id="47600"/>
    <lineage>
        <taxon>Eukaryota</taxon>
        <taxon>Viridiplantae</taxon>
        <taxon>Streptophyta</taxon>
        <taxon>Embryophyta</taxon>
        <taxon>Tracheophyta</taxon>
        <taxon>Spermatophyta</taxon>
        <taxon>Magnoliopsida</taxon>
        <taxon>eudicotyledons</taxon>
        <taxon>Gunneridae</taxon>
        <taxon>Pentapetalae</taxon>
        <taxon>rosids</taxon>
        <taxon>malvids</taxon>
        <taxon>Malvales</taxon>
        <taxon>Malvaceae</taxon>
        <taxon>Malvoideae</taxon>
        <taxon>Gossypium</taxon>
    </lineage>
</organism>
<evidence type="ECO:0000256" key="1">
    <source>
        <dbReference type="SAM" id="Phobius"/>
    </source>
</evidence>